<evidence type="ECO:0000313" key="6">
    <source>
        <dbReference type="Proteomes" id="UP000035930"/>
    </source>
</evidence>
<evidence type="ECO:0000256" key="1">
    <source>
        <dbReference type="ARBA" id="ARBA00023002"/>
    </source>
</evidence>
<dbReference type="GO" id="GO:0005886">
    <property type="term" value="C:plasma membrane"/>
    <property type="evidence" value="ECO:0007669"/>
    <property type="project" value="TreeGrafter"/>
</dbReference>
<dbReference type="Proteomes" id="UP000035930">
    <property type="component" value="Chromosome"/>
</dbReference>
<dbReference type="PANTHER" id="PTHR42795:SF1">
    <property type="entry name" value="ALANINE DEHYDROGENASE"/>
    <property type="match status" value="1"/>
</dbReference>
<gene>
    <name evidence="5" type="ORF">CHQ83_07615</name>
    <name evidence="4" type="ORF">FNO190_0816</name>
</gene>
<dbReference type="AlphaFoldDB" id="A0AAP7FU90"/>
<dbReference type="SUPFAM" id="SSF52283">
    <property type="entry name" value="Formate/glycerate dehydrogenase catalytic domain-like"/>
    <property type="match status" value="1"/>
</dbReference>
<dbReference type="CDD" id="cd12181">
    <property type="entry name" value="ceo_syn"/>
    <property type="match status" value="1"/>
</dbReference>
<proteinExistence type="predicted"/>
<feature type="domain" description="Alanine dehydrogenase/pyridine nucleotide transhydrogenase NAD(H)-binding" evidence="2">
    <location>
        <begin position="148"/>
        <end position="297"/>
    </location>
</feature>
<accession>A0AAP7FU90</accession>
<dbReference type="Proteomes" id="UP000774689">
    <property type="component" value="Unassembled WGS sequence"/>
</dbReference>
<dbReference type="InterPro" id="IPR007698">
    <property type="entry name" value="AlaDH/PNT_NAD(H)-bd"/>
</dbReference>
<reference evidence="4" key="2">
    <citation type="submission" date="2017-08" db="EMBL/GenBank/DDBJ databases">
        <title>Complete Genome Sequence of Francisella noatunensis subsp. orientalis strain FNO190.</title>
        <authorList>
            <person name="Pereira F.L."/>
            <person name="Goncalves L.A."/>
            <person name="Guilherme T.C."/>
            <person name="Soares S.C."/>
            <person name="Dorella F.A."/>
            <person name="Carvalho A.F."/>
            <person name="Leibowitz M.P."/>
            <person name="Leal C.A.G."/>
            <person name="Azevedo V.A.C."/>
            <person name="Figueiredo H.C.P."/>
        </authorList>
    </citation>
    <scope>NUCLEOTIDE SEQUENCE</scope>
    <source>
        <strain evidence="4">FNO190</strain>
    </source>
</reference>
<reference evidence="6" key="1">
    <citation type="submission" date="2015-02" db="EMBL/GenBank/DDBJ databases">
        <title>Complete genome sequence of Francisella noatunensis subsp. orientalis FNO190 isolated from farm-raised Nile tilapia in Brazil.</title>
        <authorList>
            <person name="Figueiredo H.C.P."/>
            <person name="Leal C.A.G."/>
            <person name="Pereira F.L."/>
            <person name="Soares S.C."/>
            <person name="Goncalves L.A."/>
            <person name="Dorella F.A."/>
            <person name="Carvalho A.F."/>
            <person name="Azevedo V.A.C."/>
        </authorList>
    </citation>
    <scope>NUCLEOTIDE SEQUENCE [LARGE SCALE GENOMIC DNA]</scope>
    <source>
        <strain evidence="6">FNO190</strain>
    </source>
</reference>
<dbReference type="GO" id="GO:0006524">
    <property type="term" value="P:alanine catabolic process"/>
    <property type="evidence" value="ECO:0007669"/>
    <property type="project" value="TreeGrafter"/>
</dbReference>
<dbReference type="SUPFAM" id="SSF51735">
    <property type="entry name" value="NAD(P)-binding Rossmann-fold domains"/>
    <property type="match status" value="1"/>
</dbReference>
<evidence type="ECO:0000259" key="3">
    <source>
        <dbReference type="SMART" id="SM01003"/>
    </source>
</evidence>
<dbReference type="GO" id="GO:0047126">
    <property type="term" value="F:N5-(carboxyethyl)ornithine synthase activity"/>
    <property type="evidence" value="ECO:0007669"/>
    <property type="project" value="InterPro"/>
</dbReference>
<evidence type="ECO:0000313" key="4">
    <source>
        <dbReference type="EMBL" id="AKN88577.1"/>
    </source>
</evidence>
<dbReference type="InterPro" id="IPR046951">
    <property type="entry name" value="CEOS"/>
</dbReference>
<evidence type="ECO:0000259" key="2">
    <source>
        <dbReference type="SMART" id="SM01002"/>
    </source>
</evidence>
<name>A0AAP7FU90_9GAMM</name>
<dbReference type="SMART" id="SM01003">
    <property type="entry name" value="AlaDh_PNT_N"/>
    <property type="match status" value="1"/>
</dbReference>
<evidence type="ECO:0000313" key="7">
    <source>
        <dbReference type="Proteomes" id="UP000774689"/>
    </source>
</evidence>
<dbReference type="GO" id="GO:0000286">
    <property type="term" value="F:alanine dehydrogenase activity"/>
    <property type="evidence" value="ECO:0007669"/>
    <property type="project" value="TreeGrafter"/>
</dbReference>
<dbReference type="Gene3D" id="3.40.50.720">
    <property type="entry name" value="NAD(P)-binding Rossmann-like Domain"/>
    <property type="match status" value="2"/>
</dbReference>
<organism evidence="5 7">
    <name type="scientific">Francisella orientalis</name>
    <dbReference type="NCBI Taxonomy" id="299583"/>
    <lineage>
        <taxon>Bacteria</taxon>
        <taxon>Pseudomonadati</taxon>
        <taxon>Pseudomonadota</taxon>
        <taxon>Gammaproteobacteria</taxon>
        <taxon>Thiotrichales</taxon>
        <taxon>Francisellaceae</taxon>
        <taxon>Francisella</taxon>
    </lineage>
</organism>
<dbReference type="RefSeq" id="WP_014715330.1">
    <property type="nucleotide sequence ID" value="NZ_CP011923.2"/>
</dbReference>
<feature type="domain" description="Alanine dehydrogenase/pyridine nucleotide transhydrogenase N-terminal" evidence="3">
    <location>
        <begin position="7"/>
        <end position="125"/>
    </location>
</feature>
<keyword evidence="6" id="KW-1185">Reference proteome</keyword>
<dbReference type="SMART" id="SM01002">
    <property type="entry name" value="AlaDh_PNT_C"/>
    <property type="match status" value="1"/>
</dbReference>
<dbReference type="EMBL" id="QPQM01000020">
    <property type="protein sequence ID" value="NIY57075.1"/>
    <property type="molecule type" value="Genomic_DNA"/>
</dbReference>
<protein>
    <submittedName>
        <fullName evidence="5">Alanine dehydrogenase</fullName>
    </submittedName>
</protein>
<dbReference type="Pfam" id="PF01262">
    <property type="entry name" value="AlaDh_PNT_C"/>
    <property type="match status" value="1"/>
</dbReference>
<dbReference type="EMBL" id="CP011923">
    <property type="protein sequence ID" value="AKN88577.1"/>
    <property type="molecule type" value="Genomic_DNA"/>
</dbReference>
<dbReference type="InterPro" id="IPR036291">
    <property type="entry name" value="NAD(P)-bd_dom_sf"/>
</dbReference>
<dbReference type="GeneID" id="45432973"/>
<sequence length="369" mass="41266">MSKQLYGVIATSSDQNEQRLPINPELLLKIPRDIRNSLVFEAGYGEFFGISDEKIASLTAGVVSRQEILENIGNIILLAPSSKDLAQIKEGGTIWGWTNCVRDKEIAQLAIDKKLTLISFESMISCDNEEKIKKNVFHEVNELAGYGAVLHALGLKGIDGRYGNQKKILVIGFGSVSRGAIHALLSREYKDITVCTRYSIATLPNVIKGCKYITSPKNISDSKKFVELLNKSDIIVNGISQDLIKPTMFIKEKDLEKISPKCLVIDLSCNESMGFFFAKVTAFNNPMFKVGTIDYYGVNQASNYLWDSATRSISKVINDYLSTITLVKENKAKSKILSEATDIKEGLVRNKKIISFQKREKEYPYNYKS</sequence>
<evidence type="ECO:0000313" key="5">
    <source>
        <dbReference type="EMBL" id="NIY57075.1"/>
    </source>
</evidence>
<reference evidence="5" key="3">
    <citation type="journal article" date="2020" name="Int. J. Syst. Evol. Microbiol.">
        <title>Reclassification of Francisella noatunensis subsp. orientalis Ottem et al. 2009 as Francisella orientalis sp. nov., Francisella noatunensis subsp. chilensis subsp. nov. and emended description of Francisella noatunensis.</title>
        <authorList>
            <person name="Ramirez-Paredes J.G."/>
            <person name="Larsson P."/>
            <person name="Thompson K.D."/>
            <person name="Penman D.J."/>
            <person name="Busse H.J."/>
            <person name="Ohrman C."/>
            <person name="Sjodin A."/>
            <person name="Soto E."/>
            <person name="Richards R.H."/>
            <person name="Adams A."/>
            <person name="Colquhoun D.J."/>
        </authorList>
    </citation>
    <scope>NUCLEOTIDE SEQUENCE</scope>
    <source>
        <strain evidence="5">LADL-07285A</strain>
    </source>
</reference>
<dbReference type="PANTHER" id="PTHR42795">
    <property type="entry name" value="ALANINE DEHYDROGENASE"/>
    <property type="match status" value="1"/>
</dbReference>
<keyword evidence="1" id="KW-0560">Oxidoreductase</keyword>
<dbReference type="InterPro" id="IPR007886">
    <property type="entry name" value="AlaDH/PNT_N"/>
</dbReference>